<dbReference type="Proteomes" id="UP000177328">
    <property type="component" value="Unassembled WGS sequence"/>
</dbReference>
<dbReference type="InterPro" id="IPR001296">
    <property type="entry name" value="Glyco_trans_1"/>
</dbReference>
<proteinExistence type="predicted"/>
<evidence type="ECO:0000313" key="4">
    <source>
        <dbReference type="EMBL" id="OGE40716.1"/>
    </source>
</evidence>
<evidence type="ECO:0000256" key="1">
    <source>
        <dbReference type="ARBA" id="ARBA00022679"/>
    </source>
</evidence>
<comment type="caution">
    <text evidence="4">The sequence shown here is derived from an EMBL/GenBank/DDBJ whole genome shotgun (WGS) entry which is preliminary data.</text>
</comment>
<dbReference type="InterPro" id="IPR028098">
    <property type="entry name" value="Glyco_trans_4-like_N"/>
</dbReference>
<sequence length="389" mass="44344">MVIGIDGSRAFIERRTGTEEYSYQLLKHLAEIDKKNTYIVYLRPVRSSQLTVHRSDWPKNFKFKLINFPRLWTQVGLAIHTFTDNLDLLFVPSHTLPLFRKPGLKTVMTIHDLGAEYLPSLHQLKQALYLKAITKLQLKSATHLIAVSQATKQDLVDRVGIDPKKVTVIYEGGPTRDKYQETSDKEEGVMQKFGLERQKYFLFIGTIQPRKNLERLIEAFSHQLSAIREKAKKSENWSLETDDSLKLVLAGNKGWQSAKIYHQPQAMGISDRVLFTGFITDEEKKILLENALALAFPSLFEGFGLPILEAFGSNCPVLTSNISSMPEVAGNAAILVDPYSLESILEGMMRMQNVEFRVKLIKEGHEQLKKFSWEKAARETLNVLESIKY</sequence>
<dbReference type="EMBL" id="MFDD01000006">
    <property type="protein sequence ID" value="OGE40716.1"/>
    <property type="molecule type" value="Genomic_DNA"/>
</dbReference>
<evidence type="ECO:0000259" key="2">
    <source>
        <dbReference type="Pfam" id="PF00534"/>
    </source>
</evidence>
<feature type="domain" description="Glycosyltransferase subfamily 4-like N-terminal" evidence="3">
    <location>
        <begin position="17"/>
        <end position="172"/>
    </location>
</feature>
<dbReference type="SUPFAM" id="SSF53756">
    <property type="entry name" value="UDP-Glycosyltransferase/glycogen phosphorylase"/>
    <property type="match status" value="1"/>
</dbReference>
<feature type="domain" description="Glycosyl transferase family 1" evidence="2">
    <location>
        <begin position="191"/>
        <end position="364"/>
    </location>
</feature>
<evidence type="ECO:0008006" key="6">
    <source>
        <dbReference type="Google" id="ProtNLM"/>
    </source>
</evidence>
<dbReference type="CDD" id="cd03809">
    <property type="entry name" value="GT4_MtfB-like"/>
    <property type="match status" value="1"/>
</dbReference>
<reference evidence="4 5" key="1">
    <citation type="journal article" date="2016" name="Nat. Commun.">
        <title>Thousands of microbial genomes shed light on interconnected biogeochemical processes in an aquifer system.</title>
        <authorList>
            <person name="Anantharaman K."/>
            <person name="Brown C.T."/>
            <person name="Hug L.A."/>
            <person name="Sharon I."/>
            <person name="Castelle C.J."/>
            <person name="Probst A.J."/>
            <person name="Thomas B.C."/>
            <person name="Singh A."/>
            <person name="Wilkins M.J."/>
            <person name="Karaoz U."/>
            <person name="Brodie E.L."/>
            <person name="Williams K.H."/>
            <person name="Hubbard S.S."/>
            <person name="Banfield J.F."/>
        </authorList>
    </citation>
    <scope>NUCLEOTIDE SEQUENCE [LARGE SCALE GENOMIC DNA]</scope>
</reference>
<organism evidence="4 5">
    <name type="scientific">Candidatus Daviesbacteria bacterium RIFCSPHIGHO2_02_FULL_43_12</name>
    <dbReference type="NCBI Taxonomy" id="1797776"/>
    <lineage>
        <taxon>Bacteria</taxon>
        <taxon>Candidatus Daviesiibacteriota</taxon>
    </lineage>
</organism>
<dbReference type="GO" id="GO:0016757">
    <property type="term" value="F:glycosyltransferase activity"/>
    <property type="evidence" value="ECO:0007669"/>
    <property type="project" value="InterPro"/>
</dbReference>
<dbReference type="Pfam" id="PF00534">
    <property type="entry name" value="Glycos_transf_1"/>
    <property type="match status" value="1"/>
</dbReference>
<name>A0A1F5KIF4_9BACT</name>
<dbReference type="Pfam" id="PF13439">
    <property type="entry name" value="Glyco_transf_4"/>
    <property type="match status" value="1"/>
</dbReference>
<dbReference type="PANTHER" id="PTHR46401:SF2">
    <property type="entry name" value="GLYCOSYLTRANSFERASE WBBK-RELATED"/>
    <property type="match status" value="1"/>
</dbReference>
<evidence type="ECO:0000313" key="5">
    <source>
        <dbReference type="Proteomes" id="UP000177328"/>
    </source>
</evidence>
<gene>
    <name evidence="4" type="ORF">A3D25_05580</name>
</gene>
<keyword evidence="1" id="KW-0808">Transferase</keyword>
<accession>A0A1F5KIF4</accession>
<evidence type="ECO:0000259" key="3">
    <source>
        <dbReference type="Pfam" id="PF13439"/>
    </source>
</evidence>
<dbReference type="GO" id="GO:0009103">
    <property type="term" value="P:lipopolysaccharide biosynthetic process"/>
    <property type="evidence" value="ECO:0007669"/>
    <property type="project" value="TreeGrafter"/>
</dbReference>
<dbReference type="AlphaFoldDB" id="A0A1F5KIF4"/>
<dbReference type="Gene3D" id="3.40.50.2000">
    <property type="entry name" value="Glycogen Phosphorylase B"/>
    <property type="match status" value="2"/>
</dbReference>
<protein>
    <recommendedName>
        <fullName evidence="6">Glycosyl transferase group 1</fullName>
    </recommendedName>
</protein>
<dbReference type="PANTHER" id="PTHR46401">
    <property type="entry name" value="GLYCOSYLTRANSFERASE WBBK-RELATED"/>
    <property type="match status" value="1"/>
</dbReference>